<evidence type="ECO:0008006" key="5">
    <source>
        <dbReference type="Google" id="ProtNLM"/>
    </source>
</evidence>
<dbReference type="AlphaFoldDB" id="A0A5J4KEV7"/>
<feature type="transmembrane region" description="Helical" evidence="2">
    <location>
        <begin position="44"/>
        <end position="64"/>
    </location>
</feature>
<keyword evidence="2" id="KW-0812">Transmembrane</keyword>
<feature type="compositionally biased region" description="Polar residues" evidence="1">
    <location>
        <begin position="368"/>
        <end position="377"/>
    </location>
</feature>
<gene>
    <name evidence="3" type="ORF">KDW_20260</name>
</gene>
<feature type="transmembrane region" description="Helical" evidence="2">
    <location>
        <begin position="6"/>
        <end position="24"/>
    </location>
</feature>
<dbReference type="InterPro" id="IPR026898">
    <property type="entry name" value="PrsW"/>
</dbReference>
<feature type="transmembrane region" description="Helical" evidence="2">
    <location>
        <begin position="165"/>
        <end position="181"/>
    </location>
</feature>
<evidence type="ECO:0000256" key="1">
    <source>
        <dbReference type="SAM" id="MobiDB-lite"/>
    </source>
</evidence>
<feature type="transmembrane region" description="Helical" evidence="2">
    <location>
        <begin position="202"/>
        <end position="226"/>
    </location>
</feature>
<proteinExistence type="predicted"/>
<sequence>MLTALTLAGLGGGAFSLYHSIQALRRKKSHAFKVKSIPLGKFKLPWFVLWLALYIVMIIIGLIIRGNDQIASNTLLTIFLVGLAGILPALTIFALAAWRLHNKNDERGITTWRRVAVAMTSGATSAILFALIFETILGLIIGAGLQISTLKLDDPNMPIPNDVRAIIYLFLVVAVVAPLVEEGVKPLGVVALIGRIGSAKEAFLLGMACGIGFDLVETAGYISMGYSSWVDVAIQRSSAGLLHSFGAGMTALGWYYLTHSDSLKKRRILIGLGCGLYAILQHAIWNGSFVFQILPAPIGPYLDKGTIMIGSYPLPAILIIYAVWTTLMVIFFLFVTGKLNGKNIFKRSRNSPGPANDQQPYDPARNYTPDQQPQPVR</sequence>
<feature type="transmembrane region" description="Helical" evidence="2">
    <location>
        <begin position="76"/>
        <end position="98"/>
    </location>
</feature>
<keyword evidence="2" id="KW-1133">Transmembrane helix</keyword>
<dbReference type="GO" id="GO:0008233">
    <property type="term" value="F:peptidase activity"/>
    <property type="evidence" value="ECO:0007669"/>
    <property type="project" value="InterPro"/>
</dbReference>
<accession>A0A5J4KEV7</accession>
<dbReference type="Pfam" id="PF13367">
    <property type="entry name" value="PrsW-protease"/>
    <property type="match status" value="1"/>
</dbReference>
<dbReference type="Proteomes" id="UP000326912">
    <property type="component" value="Unassembled WGS sequence"/>
</dbReference>
<feature type="transmembrane region" description="Helical" evidence="2">
    <location>
        <begin position="269"/>
        <end position="294"/>
    </location>
</feature>
<evidence type="ECO:0000313" key="3">
    <source>
        <dbReference type="EMBL" id="GER87864.1"/>
    </source>
</evidence>
<name>A0A5J4KEV7_9CHLR</name>
<reference evidence="3 4" key="1">
    <citation type="submission" date="2019-10" db="EMBL/GenBank/DDBJ databases">
        <title>Dictyobacter vulcani sp. nov., within the class Ktedonobacteria, isolated from soil of volcanic Mt. Zao.</title>
        <authorList>
            <person name="Zheng Y."/>
            <person name="Wang C.M."/>
            <person name="Sakai Y."/>
            <person name="Abe K."/>
            <person name="Yokota A."/>
            <person name="Yabe S."/>
        </authorList>
    </citation>
    <scope>NUCLEOTIDE SEQUENCE [LARGE SCALE GENOMIC DNA]</scope>
    <source>
        <strain evidence="3 4">W12</strain>
    </source>
</reference>
<feature type="compositionally biased region" description="Polar residues" evidence="1">
    <location>
        <begin position="350"/>
        <end position="359"/>
    </location>
</feature>
<evidence type="ECO:0000313" key="4">
    <source>
        <dbReference type="Proteomes" id="UP000326912"/>
    </source>
</evidence>
<feature type="transmembrane region" description="Helical" evidence="2">
    <location>
        <begin position="314"/>
        <end position="337"/>
    </location>
</feature>
<keyword evidence="4" id="KW-1185">Reference proteome</keyword>
<comment type="caution">
    <text evidence="3">The sequence shown here is derived from an EMBL/GenBank/DDBJ whole genome shotgun (WGS) entry which is preliminary data.</text>
</comment>
<protein>
    <recommendedName>
        <fullName evidence="5">Protease PrsW</fullName>
    </recommendedName>
</protein>
<evidence type="ECO:0000256" key="2">
    <source>
        <dbReference type="SAM" id="Phobius"/>
    </source>
</evidence>
<keyword evidence="2" id="KW-0472">Membrane</keyword>
<dbReference type="EMBL" id="BKZW01000001">
    <property type="protein sequence ID" value="GER87864.1"/>
    <property type="molecule type" value="Genomic_DNA"/>
</dbReference>
<feature type="transmembrane region" description="Helical" evidence="2">
    <location>
        <begin position="119"/>
        <end position="145"/>
    </location>
</feature>
<organism evidence="3 4">
    <name type="scientific">Dictyobacter vulcani</name>
    <dbReference type="NCBI Taxonomy" id="2607529"/>
    <lineage>
        <taxon>Bacteria</taxon>
        <taxon>Bacillati</taxon>
        <taxon>Chloroflexota</taxon>
        <taxon>Ktedonobacteria</taxon>
        <taxon>Ktedonobacterales</taxon>
        <taxon>Dictyobacteraceae</taxon>
        <taxon>Dictyobacter</taxon>
    </lineage>
</organism>
<feature type="region of interest" description="Disordered" evidence="1">
    <location>
        <begin position="346"/>
        <end position="377"/>
    </location>
</feature>
<feature type="transmembrane region" description="Helical" evidence="2">
    <location>
        <begin position="238"/>
        <end position="257"/>
    </location>
</feature>